<accession>A0A9P4K874</accession>
<keyword evidence="2" id="KW-1185">Reference proteome</keyword>
<gene>
    <name evidence="1" type="ORF">CC78DRAFT_533970</name>
</gene>
<evidence type="ECO:0000313" key="1">
    <source>
        <dbReference type="EMBL" id="KAF2263541.1"/>
    </source>
</evidence>
<protein>
    <submittedName>
        <fullName evidence="1">Uncharacterized protein</fullName>
    </submittedName>
</protein>
<dbReference type="Proteomes" id="UP000800093">
    <property type="component" value="Unassembled WGS sequence"/>
</dbReference>
<evidence type="ECO:0000313" key="2">
    <source>
        <dbReference type="Proteomes" id="UP000800093"/>
    </source>
</evidence>
<dbReference type="EMBL" id="ML986625">
    <property type="protein sequence ID" value="KAF2263541.1"/>
    <property type="molecule type" value="Genomic_DNA"/>
</dbReference>
<organism evidence="1 2">
    <name type="scientific">Lojkania enalia</name>
    <dbReference type="NCBI Taxonomy" id="147567"/>
    <lineage>
        <taxon>Eukaryota</taxon>
        <taxon>Fungi</taxon>
        <taxon>Dikarya</taxon>
        <taxon>Ascomycota</taxon>
        <taxon>Pezizomycotina</taxon>
        <taxon>Dothideomycetes</taxon>
        <taxon>Pleosporomycetidae</taxon>
        <taxon>Pleosporales</taxon>
        <taxon>Pleosporales incertae sedis</taxon>
        <taxon>Lojkania</taxon>
    </lineage>
</organism>
<sequence length="62" mass="6609">MPPRASLSGYPEQSIAVARMAGVLGRNLSNRSNERWPPTATALRPGGYPISNCAPPKTAIFL</sequence>
<dbReference type="AlphaFoldDB" id="A0A9P4K874"/>
<reference evidence="2" key="1">
    <citation type="journal article" date="2020" name="Stud. Mycol.">
        <title>101 Dothideomycetes genomes: A test case for predicting lifestyles and emergence of pathogens.</title>
        <authorList>
            <person name="Haridas S."/>
            <person name="Albert R."/>
            <person name="Binder M."/>
            <person name="Bloem J."/>
            <person name="LaButti K."/>
            <person name="Salamov A."/>
            <person name="Andreopoulos B."/>
            <person name="Baker S."/>
            <person name="Barry K."/>
            <person name="Bills G."/>
            <person name="Bluhm B."/>
            <person name="Cannon C."/>
            <person name="Castanera R."/>
            <person name="Culley D."/>
            <person name="Daum C."/>
            <person name="Ezra D."/>
            <person name="Gonzalez J."/>
            <person name="Henrissat B."/>
            <person name="Kuo A."/>
            <person name="Liang C."/>
            <person name="Lipzen A."/>
            <person name="Lutzoni F."/>
            <person name="Magnuson J."/>
            <person name="Mondo S."/>
            <person name="Nolan M."/>
            <person name="Ohm R."/>
            <person name="Pangilinan J."/>
            <person name="Park H.-J."/>
            <person name="Ramirez L."/>
            <person name="Alfaro M."/>
            <person name="Sun H."/>
            <person name="Tritt A."/>
            <person name="Yoshinaga Y."/>
            <person name="Zwiers L.-H."/>
            <person name="Turgeon B."/>
            <person name="Goodwin S."/>
            <person name="Spatafora J."/>
            <person name="Crous P."/>
            <person name="Grigoriev I."/>
        </authorList>
    </citation>
    <scope>NUCLEOTIDE SEQUENCE [LARGE SCALE GENOMIC DNA]</scope>
    <source>
        <strain evidence="2">CBS 304.66</strain>
    </source>
</reference>
<name>A0A9P4K874_9PLEO</name>
<comment type="caution">
    <text evidence="1">The sequence shown here is derived from an EMBL/GenBank/DDBJ whole genome shotgun (WGS) entry which is preliminary data.</text>
</comment>
<proteinExistence type="predicted"/>